<feature type="domain" description="DUF3645" evidence="9">
    <location>
        <begin position="837"/>
        <end position="869"/>
    </location>
</feature>
<comment type="catalytic activity">
    <reaction evidence="1">
        <text>Thiol-dependent hydrolysis of ester, thioester, amide, peptide and isopeptide bonds formed by the C-terminal Gly of ubiquitin (a 76-residue protein attached to proteins as an intracellular targeting signal).</text>
        <dbReference type="EC" id="3.4.19.12"/>
    </reaction>
</comment>
<dbReference type="Proteomes" id="UP000324241">
    <property type="component" value="Unassembled WGS sequence"/>
</dbReference>
<dbReference type="Pfam" id="PF12340">
    <property type="entry name" value="DUF3638"/>
    <property type="match status" value="1"/>
</dbReference>
<evidence type="ECO:0000256" key="7">
    <source>
        <dbReference type="SAM" id="MobiDB-lite"/>
    </source>
</evidence>
<evidence type="ECO:0000256" key="1">
    <source>
        <dbReference type="ARBA" id="ARBA00000707"/>
    </source>
</evidence>
<keyword evidence="4" id="KW-0833">Ubl conjugation pathway</keyword>
<evidence type="ECO:0000259" key="8">
    <source>
        <dbReference type="Pfam" id="PF12340"/>
    </source>
</evidence>
<evidence type="ECO:0000313" key="10">
    <source>
        <dbReference type="EMBL" id="KAA8646741.1"/>
    </source>
</evidence>
<dbReference type="InterPro" id="IPR027417">
    <property type="entry name" value="P-loop_NTPase"/>
</dbReference>
<organism evidence="10 11">
    <name type="scientific">Aspergillus tanneri</name>
    <dbReference type="NCBI Taxonomy" id="1220188"/>
    <lineage>
        <taxon>Eukaryota</taxon>
        <taxon>Fungi</taxon>
        <taxon>Dikarya</taxon>
        <taxon>Ascomycota</taxon>
        <taxon>Pezizomycotina</taxon>
        <taxon>Eurotiomycetes</taxon>
        <taxon>Eurotiomycetidae</taxon>
        <taxon>Eurotiales</taxon>
        <taxon>Aspergillaceae</taxon>
        <taxon>Aspergillus</taxon>
        <taxon>Aspergillus subgen. Circumdati</taxon>
    </lineage>
</organism>
<dbReference type="PANTHER" id="PTHR13367">
    <property type="entry name" value="UBIQUITIN THIOESTERASE"/>
    <property type="match status" value="1"/>
</dbReference>
<evidence type="ECO:0000256" key="3">
    <source>
        <dbReference type="ARBA" id="ARBA00022670"/>
    </source>
</evidence>
<reference evidence="10 11" key="1">
    <citation type="submission" date="2019-08" db="EMBL/GenBank/DDBJ databases">
        <title>The genome sequence of a newly discovered highly antifungal drug resistant Aspergillus species, Aspergillus tanneri NIH 1004.</title>
        <authorList>
            <person name="Mounaud S."/>
            <person name="Singh I."/>
            <person name="Joardar V."/>
            <person name="Pakala S."/>
            <person name="Pakala S."/>
            <person name="Venepally P."/>
            <person name="Chung J.K."/>
            <person name="Losada L."/>
            <person name="Nierman W.C."/>
        </authorList>
    </citation>
    <scope>NUCLEOTIDE SEQUENCE [LARGE SCALE GENOMIC DNA]</scope>
    <source>
        <strain evidence="10 11">NIH1004</strain>
    </source>
</reference>
<dbReference type="GeneID" id="54328118"/>
<protein>
    <recommendedName>
        <fullName evidence="2">ubiquitinyl hydrolase 1</fullName>
        <ecNumber evidence="2">3.4.19.12</ecNumber>
    </recommendedName>
</protein>
<dbReference type="GO" id="GO:0004843">
    <property type="term" value="F:cysteine-type deubiquitinase activity"/>
    <property type="evidence" value="ECO:0007669"/>
    <property type="project" value="UniProtKB-EC"/>
</dbReference>
<proteinExistence type="predicted"/>
<evidence type="ECO:0000256" key="5">
    <source>
        <dbReference type="ARBA" id="ARBA00022801"/>
    </source>
</evidence>
<evidence type="ECO:0000256" key="4">
    <source>
        <dbReference type="ARBA" id="ARBA00022786"/>
    </source>
</evidence>
<dbReference type="InterPro" id="IPR022105">
    <property type="entry name" value="DUF3645"/>
</dbReference>
<dbReference type="RefSeq" id="XP_033426102.1">
    <property type="nucleotide sequence ID" value="XM_033570070.1"/>
</dbReference>
<dbReference type="VEuPathDB" id="FungiDB:EYZ11_013128"/>
<dbReference type="PANTHER" id="PTHR13367:SF33">
    <property type="entry name" value="P-LOOP CONTAINING NUCLEOSIDE TRIPHOSPHATE HYDROLASE PROTEIN"/>
    <property type="match status" value="1"/>
</dbReference>
<feature type="domain" description="DUF3638" evidence="8">
    <location>
        <begin position="569"/>
        <end position="788"/>
    </location>
</feature>
<evidence type="ECO:0000256" key="6">
    <source>
        <dbReference type="ARBA" id="ARBA00022807"/>
    </source>
</evidence>
<dbReference type="OrthoDB" id="3182339at2759"/>
<dbReference type="EMBL" id="QUQM01000004">
    <property type="protein sequence ID" value="KAA8646741.1"/>
    <property type="molecule type" value="Genomic_DNA"/>
</dbReference>
<evidence type="ECO:0000313" key="11">
    <source>
        <dbReference type="Proteomes" id="UP000324241"/>
    </source>
</evidence>
<dbReference type="InterPro" id="IPR051346">
    <property type="entry name" value="OTU_Deubiquitinase"/>
</dbReference>
<dbReference type="GO" id="GO:0006508">
    <property type="term" value="P:proteolysis"/>
    <property type="evidence" value="ECO:0007669"/>
    <property type="project" value="UniProtKB-KW"/>
</dbReference>
<dbReference type="InterPro" id="IPR022099">
    <property type="entry name" value="DUF3638"/>
</dbReference>
<gene>
    <name evidence="10" type="ORF">ATNIH1004_005416</name>
</gene>
<evidence type="ECO:0000259" key="9">
    <source>
        <dbReference type="Pfam" id="PF12359"/>
    </source>
</evidence>
<dbReference type="SUPFAM" id="SSF52540">
    <property type="entry name" value="P-loop containing nucleoside triphosphate hydrolases"/>
    <property type="match status" value="1"/>
</dbReference>
<name>A0A5M9MIC7_9EURO</name>
<evidence type="ECO:0000256" key="2">
    <source>
        <dbReference type="ARBA" id="ARBA00012759"/>
    </source>
</evidence>
<feature type="compositionally biased region" description="Polar residues" evidence="7">
    <location>
        <begin position="402"/>
        <end position="419"/>
    </location>
</feature>
<keyword evidence="5" id="KW-0378">Hydrolase</keyword>
<keyword evidence="6" id="KW-0788">Thiol protease</keyword>
<accession>A0A5M9MIC7</accession>
<keyword evidence="3" id="KW-0645">Protease</keyword>
<feature type="region of interest" description="Disordered" evidence="7">
    <location>
        <begin position="402"/>
        <end position="426"/>
    </location>
</feature>
<dbReference type="VEuPathDB" id="FungiDB:EYZ11_008029"/>
<sequence length="1486" mass="168161">MYARATAGIYKIATTCFYFFPLPDTLTGRTGTEEALSCLTSAQSQPWTLLGPAQCIPLQTIARLTPVRKYYPSHLKRQQDVTWDENLTMTIQHDQYQPVIEKIIAKAERLSKFTSHNIHRLELEPGGAACLRERNYIRRHRFERPDAFPRPTIDCRDTMCDSRDKIERNNATCNVFEIINILHTSPSRICTTTDLAQLLDGIPYITGYIEKFQTPPLSDLLGLDIGTEWGRLVNLCRDYNNQHLEAMFTLGTIAFADNANMSLLRSMAAICILKDAKDLKLPLHTGYSGFQLNDKPTQESLGTLMDRYPEIFNDGASFDRAYNFVTESEDLCRDDNLTVTHIDVNKVLGMVQEEWLRLFKNFEFAQTLLDFQKVLNQYQEKAPTSFRLKYSPRSTLPRREQFVNSAADSSEHASNGTARQKTDSPELEELTSIITKLASSKSAVRRAYAKNMKDILAALQHQSTEHDTEEIPTAIISKVRSHLREQLAEIRAFLSVNDRRYKWLHAAQLWPCLIPITVLQQLRSTNCYGFDSKIKHALLSYGLSITHMQQLLRIHDASLKNDVQRLQDEYNNPAHEYWLLMEIEANMLIRNVQVAVARATILPVSKSNSVLQLNMGQGKTVIMPMVACVLANGRNLARLIVPKALLLQTAQIIQSRLGGVVGREVCHIPFSRKSPTGVSSVQEYQALHMELMGKCGIVLTTPEHLLSFKLSGLQCLSDLRLESASRIISITDWLTRVCRDVVDESDFSLAVKTQLIYPSGSQLPLDGHPYRWKIAHALLNLVKEHLEEDQQEFPESFELVKRTNDGFPFIHILRGLLGHGILLQCLKKRWNVQYGLHPKRDPVAVPFHAKGVPSEQAEWGHPDVAIVLTYLSFYYSGLTLDQLRQSLEGVSNADDPSSEYDRLTSYVKTLPESLKHWNLISTDDEGQLRENDLPELFHTNAEVLTYLLQPRNRLYVLAARSHGKRLSEIQFIKKLDMMGIRILIDAGAHILELDNKIFVQKWMEIDYGAPAAVYFDAGSKPWVVDRNNKEVPLLASPFAGNLEDCLVYLDEAHTRGTDLKFPSFAKGALTLSLGQTKDHTVQAAMRLRQLGKSQSVVFIASPDVNQSILDVGGKTHKDKLDSADVIGWLLEQSCSSNENLQTLYLTQGYDFCHRVEAASAYKNFLSDQQHQQALLAEIIHQEQQTLEQFYMPKSVNRAVRADVHRPKPIQEFVNVLDQQRLDLDTSKVTTLLEFTEVEQERELEAQVEEVRENQRPVFFQPLEFPGLHPAVLNFATTGGLQGSGGYEPAFAALQRTALGRKYGVHGVGKSRLFVSTEFTRTIVGVRDSDWLDDFLVSAGLYINTGISLNYPQRPIHWILWSPITNTALVIIPEEAECLVPTMRTQNTPTTHLLVYAAPFTRKMALFNQLDFYALPPLDGDNRFPTALKIELGILSGRLYLDFDEYSVTMQYLNMDGTCATERSGNSALPITVDKPDEFANDPLSFL</sequence>
<dbReference type="Pfam" id="PF12359">
    <property type="entry name" value="DUF3645"/>
    <property type="match status" value="1"/>
</dbReference>
<dbReference type="VEuPathDB" id="FungiDB:EYZ11_012647"/>
<comment type="caution">
    <text evidence="10">The sequence shown here is derived from an EMBL/GenBank/DDBJ whole genome shotgun (WGS) entry which is preliminary data.</text>
</comment>
<dbReference type="EC" id="3.4.19.12" evidence="2"/>